<keyword evidence="2" id="KW-1185">Reference proteome</keyword>
<proteinExistence type="predicted"/>
<evidence type="ECO:0000313" key="2">
    <source>
        <dbReference type="Proteomes" id="UP001163223"/>
    </source>
</evidence>
<protein>
    <submittedName>
        <fullName evidence="1">Uncharacterized protein</fullName>
    </submittedName>
</protein>
<accession>A0ACD4NI28</accession>
<reference evidence="1" key="1">
    <citation type="submission" date="2022-11" db="EMBL/GenBank/DDBJ databases">
        <title>beta-Carotene-producing bacterium, Jeongeuplla avenae sp. nov., alleviates the salt stress of Arabidopsis seedlings.</title>
        <authorList>
            <person name="Jiang L."/>
            <person name="Lee J."/>
        </authorList>
    </citation>
    <scope>NUCLEOTIDE SEQUENCE</scope>
    <source>
        <strain evidence="1">DY_R2A_6</strain>
    </source>
</reference>
<evidence type="ECO:0000313" key="1">
    <source>
        <dbReference type="EMBL" id="WAJ26470.1"/>
    </source>
</evidence>
<name>A0ACD4NI28_9HYPH</name>
<organism evidence="1 2">
    <name type="scientific">Antarcticirhabdus aurantiaca</name>
    <dbReference type="NCBI Taxonomy" id="2606717"/>
    <lineage>
        <taxon>Bacteria</taxon>
        <taxon>Pseudomonadati</taxon>
        <taxon>Pseudomonadota</taxon>
        <taxon>Alphaproteobacteria</taxon>
        <taxon>Hyphomicrobiales</taxon>
        <taxon>Aurantimonadaceae</taxon>
        <taxon>Antarcticirhabdus</taxon>
    </lineage>
</organism>
<dbReference type="EMBL" id="CP113520">
    <property type="protein sequence ID" value="WAJ26470.1"/>
    <property type="molecule type" value="Genomic_DNA"/>
</dbReference>
<dbReference type="Proteomes" id="UP001163223">
    <property type="component" value="Chromosome"/>
</dbReference>
<sequence length="79" mass="8414">MAFPIHDGSAAASALPPLDAVSRSILQLLANGESYDEAACILGLERDAVDHSMSALRRRLCATTDEHAVAIGLRLRLID</sequence>
<gene>
    <name evidence="1" type="ORF">OXU80_16470</name>
</gene>